<comment type="subcellular location">
    <subcellularLocation>
        <location evidence="1">Membrane</location>
        <topology evidence="1">Multi-pass membrane protein</topology>
    </subcellularLocation>
</comment>
<evidence type="ECO:0000256" key="3">
    <source>
        <dbReference type="ARBA" id="ARBA00022692"/>
    </source>
</evidence>
<evidence type="ECO:0000256" key="6">
    <source>
        <dbReference type="SAM" id="Phobius"/>
    </source>
</evidence>
<keyword evidence="4 6" id="KW-1133">Transmembrane helix</keyword>
<dbReference type="GO" id="GO:0016020">
    <property type="term" value="C:membrane"/>
    <property type="evidence" value="ECO:0007669"/>
    <property type="project" value="UniProtKB-SubCell"/>
</dbReference>
<feature type="transmembrane region" description="Helical" evidence="6">
    <location>
        <begin position="47"/>
        <end position="70"/>
    </location>
</feature>
<evidence type="ECO:0000256" key="2">
    <source>
        <dbReference type="ARBA" id="ARBA00009012"/>
    </source>
</evidence>
<organism evidence="7 8">
    <name type="scientific">Candidatus Pristimantibacillus lignocellulolyticus</name>
    <dbReference type="NCBI Taxonomy" id="2994561"/>
    <lineage>
        <taxon>Bacteria</taxon>
        <taxon>Bacillati</taxon>
        <taxon>Bacillota</taxon>
        <taxon>Bacilli</taxon>
        <taxon>Bacillales</taxon>
        <taxon>Paenibacillaceae</taxon>
        <taxon>Candidatus Pristimantibacillus</taxon>
    </lineage>
</organism>
<feature type="transmembrane region" description="Helical" evidence="6">
    <location>
        <begin position="9"/>
        <end position="27"/>
    </location>
</feature>
<gene>
    <name evidence="7" type="ORF">NAG76_21730</name>
</gene>
<feature type="transmembrane region" description="Helical" evidence="6">
    <location>
        <begin position="163"/>
        <end position="187"/>
    </location>
</feature>
<dbReference type="Proteomes" id="UP001056756">
    <property type="component" value="Chromosome"/>
</dbReference>
<accession>A0A9J6ZEE2</accession>
<feature type="transmembrane region" description="Helical" evidence="6">
    <location>
        <begin position="252"/>
        <end position="271"/>
    </location>
</feature>
<proteinExistence type="inferred from homology"/>
<dbReference type="KEGG" id="plig:NAG76_21730"/>
<keyword evidence="3 6" id="KW-0812">Transmembrane</keyword>
<comment type="similarity">
    <text evidence="2">Belongs to the TMEM19 family.</text>
</comment>
<dbReference type="InterPro" id="IPR002794">
    <property type="entry name" value="DUF92_TMEM19"/>
</dbReference>
<dbReference type="PANTHER" id="PTHR13353">
    <property type="entry name" value="TRANSMEMBRANE PROTEIN 19"/>
    <property type="match status" value="1"/>
</dbReference>
<evidence type="ECO:0000256" key="4">
    <source>
        <dbReference type="ARBA" id="ARBA00022989"/>
    </source>
</evidence>
<keyword evidence="5 6" id="KW-0472">Membrane</keyword>
<sequence length="272" mass="29537">MVTIVSEWWIRLILGAIGSGLIGYSAYRKQSLSFSGMLSAMIMGTGFVLFGEPIWFSLLIVFFVSSTFWSKWKRSVAKKREVEGNYEKSGRRDAGQVWANGGIGLLLCIGHALMPHEGWLYAYIGVMASVTADTWATEIGALSKSEPISVITWKRVSSGTSGGISWLGSLASLAGATLIGLVSSLFMQLDYRYIVAGAIAGFVGAMIDSVIGARLQVMYRCENCGKIIERKTHCGTMTKYWRGLSWMNNDRVNGISSVIGGAVALGLMLIMI</sequence>
<evidence type="ECO:0000313" key="7">
    <source>
        <dbReference type="EMBL" id="URN94407.1"/>
    </source>
</evidence>
<name>A0A9J6ZEE2_9BACL</name>
<dbReference type="EMBL" id="CP097899">
    <property type="protein sequence ID" value="URN94407.1"/>
    <property type="molecule type" value="Genomic_DNA"/>
</dbReference>
<evidence type="ECO:0000313" key="8">
    <source>
        <dbReference type="Proteomes" id="UP001056756"/>
    </source>
</evidence>
<evidence type="ECO:0000256" key="5">
    <source>
        <dbReference type="ARBA" id="ARBA00023136"/>
    </source>
</evidence>
<protein>
    <submittedName>
        <fullName evidence="7">DUF92 domain-containing protein</fullName>
    </submittedName>
</protein>
<reference evidence="7" key="1">
    <citation type="submission" date="2022-05" db="EMBL/GenBank/DDBJ databases">
        <title>Novel bacterial taxa in a minimal lignocellulolytic consortium and its capacity to transform plastics disclosed by genome-resolved metagenomics.</title>
        <authorList>
            <person name="Rodriguez C.A.D."/>
            <person name="Diaz-Garcia L."/>
            <person name="Herrera K."/>
            <person name="Tarazona N.A."/>
            <person name="Sproer C."/>
            <person name="Overmann J."/>
            <person name="Jimenez D.J."/>
        </authorList>
    </citation>
    <scope>NUCLEOTIDE SEQUENCE</scope>
    <source>
        <strain evidence="7">MAG5</strain>
    </source>
</reference>
<dbReference type="PANTHER" id="PTHR13353:SF5">
    <property type="entry name" value="TRANSMEMBRANE PROTEIN 19"/>
    <property type="match status" value="1"/>
</dbReference>
<dbReference type="Pfam" id="PF01940">
    <property type="entry name" value="DUF92"/>
    <property type="match status" value="1"/>
</dbReference>
<feature type="transmembrane region" description="Helical" evidence="6">
    <location>
        <begin position="193"/>
        <end position="211"/>
    </location>
</feature>
<evidence type="ECO:0000256" key="1">
    <source>
        <dbReference type="ARBA" id="ARBA00004141"/>
    </source>
</evidence>
<dbReference type="AlphaFoldDB" id="A0A9J6ZEE2"/>